<reference evidence="2 3" key="1">
    <citation type="journal article" date="2023" name="Mol. Biol. Evol.">
        <title>Genomics of Secondarily Temperate Adaptation in the Only Non-Antarctic Icefish.</title>
        <authorList>
            <person name="Rivera-Colon A.G."/>
            <person name="Rayamajhi N."/>
            <person name="Minhas B.F."/>
            <person name="Madrigal G."/>
            <person name="Bilyk K.T."/>
            <person name="Yoon V."/>
            <person name="Hune M."/>
            <person name="Gregory S."/>
            <person name="Cheng C.H.C."/>
            <person name="Catchen J.M."/>
        </authorList>
    </citation>
    <scope>NUCLEOTIDE SEQUENCE [LARGE SCALE GENOMIC DNA]</scope>
    <source>
        <tissue evidence="2">White muscle</tissue>
    </source>
</reference>
<dbReference type="InterPro" id="IPR029526">
    <property type="entry name" value="PGBD"/>
</dbReference>
<name>A0AAN8DS70_CHAGU</name>
<dbReference type="EMBL" id="JAURVH010001520">
    <property type="protein sequence ID" value="KAK5925563.1"/>
    <property type="molecule type" value="Genomic_DNA"/>
</dbReference>
<evidence type="ECO:0000259" key="1">
    <source>
        <dbReference type="Pfam" id="PF13843"/>
    </source>
</evidence>
<comment type="caution">
    <text evidence="2">The sequence shown here is derived from an EMBL/GenBank/DDBJ whole genome shotgun (WGS) entry which is preliminary data.</text>
</comment>
<dbReference type="GO" id="GO:0043565">
    <property type="term" value="F:sequence-specific DNA binding"/>
    <property type="evidence" value="ECO:0007669"/>
    <property type="project" value="TreeGrafter"/>
</dbReference>
<protein>
    <recommendedName>
        <fullName evidence="1">PiggyBac transposable element-derived protein domain-containing protein</fullName>
    </recommendedName>
</protein>
<dbReference type="AlphaFoldDB" id="A0AAN8DS70"/>
<evidence type="ECO:0000313" key="2">
    <source>
        <dbReference type="EMBL" id="KAK5925563.1"/>
    </source>
</evidence>
<dbReference type="Pfam" id="PF13843">
    <property type="entry name" value="DDE_Tnp_1_7"/>
    <property type="match status" value="1"/>
</dbReference>
<keyword evidence="3" id="KW-1185">Reference proteome</keyword>
<evidence type="ECO:0000313" key="3">
    <source>
        <dbReference type="Proteomes" id="UP001331515"/>
    </source>
</evidence>
<proteinExistence type="predicted"/>
<gene>
    <name evidence="2" type="ORF">CgunFtcFv8_018078</name>
</gene>
<feature type="domain" description="PiggyBac transposable element-derived protein" evidence="1">
    <location>
        <begin position="2"/>
        <end position="209"/>
    </location>
</feature>
<dbReference type="Proteomes" id="UP001331515">
    <property type="component" value="Unassembled WGS sequence"/>
</dbReference>
<sequence length="314" mass="35117">MVAYKGKTAGNLRQYIKTKPDKWGFKLFSRASADGFIHDMVLYQGKTTLEAHGVPLTTEQQAMGATSQIVSVLASTMSSPSTTAIFADNFFTSLELLRYLRDQNCRYTGTSSDNRIGKPPLKSIKEMEKKAVPRGTCDYIMSDDGILAVRWKDNRTVSLLSTDMGVEPMSSVIRYCSETKTKEPVSCPDVTRPYNANMGGIDKSDMLVHLLSHPHKVQEVVFRAASNQWPVKSSSRRSSSSLVESVTVADPQPVRGHRRHTPNVAVRHANRLTCKYCSRKGNIVRSNVVSRVCKVHLCMNAERNCFVSYHKEFD</sequence>
<organism evidence="2 3">
    <name type="scientific">Champsocephalus gunnari</name>
    <name type="common">Mackerel icefish</name>
    <dbReference type="NCBI Taxonomy" id="52237"/>
    <lineage>
        <taxon>Eukaryota</taxon>
        <taxon>Metazoa</taxon>
        <taxon>Chordata</taxon>
        <taxon>Craniata</taxon>
        <taxon>Vertebrata</taxon>
        <taxon>Euteleostomi</taxon>
        <taxon>Actinopterygii</taxon>
        <taxon>Neopterygii</taxon>
        <taxon>Teleostei</taxon>
        <taxon>Neoteleostei</taxon>
        <taxon>Acanthomorphata</taxon>
        <taxon>Eupercaria</taxon>
        <taxon>Perciformes</taxon>
        <taxon>Notothenioidei</taxon>
        <taxon>Channichthyidae</taxon>
        <taxon>Champsocephalus</taxon>
    </lineage>
</organism>
<dbReference type="PANTHER" id="PTHR47055">
    <property type="entry name" value="DDE_TNP_1_7 DOMAIN-CONTAINING PROTEIN"/>
    <property type="match status" value="1"/>
</dbReference>
<dbReference type="InterPro" id="IPR052638">
    <property type="entry name" value="PiggyBac_TE-derived"/>
</dbReference>
<accession>A0AAN8DS70</accession>
<dbReference type="PANTHER" id="PTHR47055:SF3">
    <property type="entry name" value="PHORBOL-ESTER_DAG-TYPE DOMAIN-CONTAINING PROTEIN"/>
    <property type="match status" value="1"/>
</dbReference>